<dbReference type="EMBL" id="RJSF01000038">
    <property type="protein sequence ID" value="RNM14697.1"/>
    <property type="molecule type" value="Genomic_DNA"/>
</dbReference>
<dbReference type="CDD" id="cd00130">
    <property type="entry name" value="PAS"/>
    <property type="match status" value="1"/>
</dbReference>
<reference evidence="2 3" key="1">
    <citation type="submission" date="2018-11" db="EMBL/GenBank/DDBJ databases">
        <authorList>
            <person name="Li F."/>
        </authorList>
    </citation>
    <scope>NUCLEOTIDE SEQUENCE [LARGE SCALE GENOMIC DNA]</scope>
    <source>
        <strain evidence="2 3">Gsoil 818</strain>
    </source>
</reference>
<gene>
    <name evidence="2" type="ORF">EFL26_10595</name>
</gene>
<evidence type="ECO:0000313" key="3">
    <source>
        <dbReference type="Proteomes" id="UP000279994"/>
    </source>
</evidence>
<evidence type="ECO:0000259" key="1">
    <source>
        <dbReference type="PROSITE" id="PS50112"/>
    </source>
</evidence>
<dbReference type="Pfam" id="PF08447">
    <property type="entry name" value="PAS_3"/>
    <property type="match status" value="1"/>
</dbReference>
<dbReference type="InterPro" id="IPR013655">
    <property type="entry name" value="PAS_fold_3"/>
</dbReference>
<dbReference type="OrthoDB" id="266313at2"/>
<accession>A0A3N0GQJ7</accession>
<keyword evidence="3" id="KW-1185">Reference proteome</keyword>
<organism evidence="2 3">
    <name type="scientific">Nocardioides pocheonensis</name>
    <dbReference type="NCBI Taxonomy" id="661485"/>
    <lineage>
        <taxon>Bacteria</taxon>
        <taxon>Bacillati</taxon>
        <taxon>Actinomycetota</taxon>
        <taxon>Actinomycetes</taxon>
        <taxon>Propionibacteriales</taxon>
        <taxon>Nocardioidaceae</taxon>
        <taxon>Nocardioides</taxon>
    </lineage>
</organism>
<evidence type="ECO:0000313" key="2">
    <source>
        <dbReference type="EMBL" id="RNM14697.1"/>
    </source>
</evidence>
<dbReference type="AlphaFoldDB" id="A0A3N0GQJ7"/>
<dbReference type="SUPFAM" id="SSF55785">
    <property type="entry name" value="PYP-like sensor domain (PAS domain)"/>
    <property type="match status" value="1"/>
</dbReference>
<feature type="domain" description="PAS" evidence="1">
    <location>
        <begin position="22"/>
        <end position="73"/>
    </location>
</feature>
<protein>
    <submittedName>
        <fullName evidence="2">PAS domain S-box protein</fullName>
    </submittedName>
</protein>
<dbReference type="NCBIfam" id="TIGR00229">
    <property type="entry name" value="sensory_box"/>
    <property type="match status" value="1"/>
</dbReference>
<dbReference type="RefSeq" id="WP_123222864.1">
    <property type="nucleotide sequence ID" value="NZ_RJSF01000038.1"/>
</dbReference>
<dbReference type="InterPro" id="IPR035965">
    <property type="entry name" value="PAS-like_dom_sf"/>
</dbReference>
<dbReference type="Gene3D" id="3.30.450.20">
    <property type="entry name" value="PAS domain"/>
    <property type="match status" value="1"/>
</dbReference>
<comment type="caution">
    <text evidence="2">The sequence shown here is derived from an EMBL/GenBank/DDBJ whole genome shotgun (WGS) entry which is preliminary data.</text>
</comment>
<dbReference type="PROSITE" id="PS50112">
    <property type="entry name" value="PAS"/>
    <property type="match status" value="1"/>
</dbReference>
<name>A0A3N0GQJ7_9ACTN</name>
<dbReference type="Proteomes" id="UP000279994">
    <property type="component" value="Unassembled WGS sequence"/>
</dbReference>
<sequence length="178" mass="19989">MVDPTGVERVLAPEDIIVSKTDPKGHLTYVNDTFIDISGYGDAELIGKPHNVIRHPEMPRAIFRLLWDTIKERQEIFAYVVNLSADGSHYWVLAHVTPSLDQRGTVIGYHSNRRSPSRAALREIIPLYAQLLREEKSHPNARAATDASSALLERILADRGQTYDEFVWELISQGEAAA</sequence>
<dbReference type="InterPro" id="IPR000014">
    <property type="entry name" value="PAS"/>
</dbReference>
<proteinExistence type="predicted"/>